<reference evidence="1 2" key="1">
    <citation type="submission" date="2021-06" db="EMBL/GenBank/DDBJ databases">
        <title>Microbial metabolic specificity influences pelagic lipid remineralization.</title>
        <authorList>
            <person name="Behrendt L."/>
            <person name="Hunter J.E."/>
            <person name="Alcolombri U."/>
            <person name="Smriga S."/>
            <person name="Mincer T."/>
            <person name="Lowenstein D.P."/>
            <person name="Peaudecerf F.J."/>
            <person name="Fernandez V.I."/>
            <person name="Fredricks H."/>
            <person name="Almblad H."/>
            <person name="Harrison J.J."/>
            <person name="Stocker R."/>
            <person name="Van Mooy B.A.S."/>
        </authorList>
    </citation>
    <scope>NUCLEOTIDE SEQUENCE [LARGE SCALE GENOMIC DNA]</scope>
    <source>
        <strain evidence="1 2">HP15-B</strain>
    </source>
</reference>
<dbReference type="Proteomes" id="UP000683442">
    <property type="component" value="Chromosome"/>
</dbReference>
<dbReference type="EMBL" id="CP076686">
    <property type="protein sequence ID" value="QWV11450.1"/>
    <property type="molecule type" value="Genomic_DNA"/>
</dbReference>
<dbReference type="GeneID" id="78560198"/>
<sequence length="635" mass="69720">MTIDSVVFVNSALGLNDVPTDPKNLYGDLWMVVRDEYGVPVLDGNGCIQPISSETITWPDGSEHDTVPMVVEEFDDTELDFACTVVEGYETYTIELEIGRLNMIRTVTQNPAVFARALAEAVDNINASTAIKTDPAGRLVLVTEVDGELVEKTIDSPRENLALYYALLKEGRIAGYGPESREGGQVVPPEWKEIRDDLELGDLSYLRDGTPGRTGGVSLHEGYADLSNMTHNRMTDYVTQFVSYVQYIDSGSTCLYEDQVANAWSRIFDLEDYYGENIAGFTTHADDARRTIVFTHDVIQDMPETPLETLPPNSFDLMHAAAAFLGGASNKSVPLTIDGLVFLNTVLGLNEGVEFTYKGEVFGDLWQLERDENGVPVLDANGCPQPISVNGGFVPMELDETGECIIVAGFEDDVIELELGRLNVARVALSNPRVLDRTLNDVMNSINASVGLKLDLSGRLAYGVDDGTGNLSHYQTVDSPLAGLALYWALMRWGKLEGTIEVMDEGTWVTKQIAIELPDQVLADEGLLFLKHGTAACQGNAAECGVKRLVSGYVDYSNFSHTTESIYSGVDVSYVERQPDNLSCAYIDKTDDLWIRVLDSDSYTGSNIEAFVKQAEDTRNVIQFIHTVIQDPVAI</sequence>
<evidence type="ECO:0000313" key="1">
    <source>
        <dbReference type="EMBL" id="QWV11450.1"/>
    </source>
</evidence>
<organism evidence="1 2">
    <name type="scientific">Marinobacter adhaerens</name>
    <dbReference type="NCBI Taxonomy" id="1033846"/>
    <lineage>
        <taxon>Bacteria</taxon>
        <taxon>Pseudomonadati</taxon>
        <taxon>Pseudomonadota</taxon>
        <taxon>Gammaproteobacteria</taxon>
        <taxon>Pseudomonadales</taxon>
        <taxon>Marinobacteraceae</taxon>
        <taxon>Marinobacter</taxon>
    </lineage>
</organism>
<gene>
    <name evidence="1" type="ORF">KQ249_12145</name>
</gene>
<protein>
    <submittedName>
        <fullName evidence="1">Uncharacterized protein</fullName>
    </submittedName>
</protein>
<keyword evidence="2" id="KW-1185">Reference proteome</keyword>
<evidence type="ECO:0000313" key="2">
    <source>
        <dbReference type="Proteomes" id="UP000683442"/>
    </source>
</evidence>
<proteinExistence type="predicted"/>
<dbReference type="RefSeq" id="WP_014576984.1">
    <property type="nucleotide sequence ID" value="NZ_CP076686.1"/>
</dbReference>
<name>A0ABX8ICI1_9GAMM</name>
<accession>A0ABX8ICI1</accession>